<dbReference type="InterPro" id="IPR044250">
    <property type="entry name" value="MenF-like"/>
</dbReference>
<keyword evidence="3" id="KW-1185">Reference proteome</keyword>
<dbReference type="EMBL" id="AYRZ02000004">
    <property type="protein sequence ID" value="PHT84328.1"/>
    <property type="molecule type" value="Genomic_DNA"/>
</dbReference>
<comment type="caution">
    <text evidence="2">The sequence shown here is derived from an EMBL/GenBank/DDBJ whole genome shotgun (WGS) entry which is preliminary data.</text>
</comment>
<proteinExistence type="predicted"/>
<evidence type="ECO:0000313" key="3">
    <source>
        <dbReference type="Proteomes" id="UP000222542"/>
    </source>
</evidence>
<feature type="compositionally biased region" description="Basic and acidic residues" evidence="1">
    <location>
        <begin position="60"/>
        <end position="83"/>
    </location>
</feature>
<sequence>MPKMVKIGPKTVDCVFIGYAKRSKACRFLVHKFEHPDINENTAIESDNAELFENIYPYKTKHEQSSGSKQPRDESSENVHNEENPICSTRQRTSTSFGSDFVTFFLENEPQTFKEAMSSLDSSFWKEVVNSEIDSILSNHTWELVDLPPGNKPLGSK</sequence>
<reference evidence="2 3" key="2">
    <citation type="journal article" date="2017" name="Genome Biol.">
        <title>New reference genome sequences of hot pepper reveal the massive evolution of plant disease-resistance genes by retroduplication.</title>
        <authorList>
            <person name="Kim S."/>
            <person name="Park J."/>
            <person name="Yeom S.I."/>
            <person name="Kim Y.M."/>
            <person name="Seo E."/>
            <person name="Kim K.T."/>
            <person name="Kim M.S."/>
            <person name="Lee J.M."/>
            <person name="Cheong K."/>
            <person name="Shin H.S."/>
            <person name="Kim S.B."/>
            <person name="Han K."/>
            <person name="Lee J."/>
            <person name="Park M."/>
            <person name="Lee H.A."/>
            <person name="Lee H.Y."/>
            <person name="Lee Y."/>
            <person name="Oh S."/>
            <person name="Lee J.H."/>
            <person name="Choi E."/>
            <person name="Choi E."/>
            <person name="Lee S.E."/>
            <person name="Jeon J."/>
            <person name="Kim H."/>
            <person name="Choi G."/>
            <person name="Song H."/>
            <person name="Lee J."/>
            <person name="Lee S.C."/>
            <person name="Kwon J.K."/>
            <person name="Lee H.Y."/>
            <person name="Koo N."/>
            <person name="Hong Y."/>
            <person name="Kim R.W."/>
            <person name="Kang W.H."/>
            <person name="Huh J.H."/>
            <person name="Kang B.C."/>
            <person name="Yang T.J."/>
            <person name="Lee Y.H."/>
            <person name="Bennetzen J.L."/>
            <person name="Choi D."/>
        </authorList>
    </citation>
    <scope>NUCLEOTIDE SEQUENCE [LARGE SCALE GENOMIC DNA]</scope>
    <source>
        <strain evidence="3">cv. CM334</strain>
    </source>
</reference>
<dbReference type="AlphaFoldDB" id="A0A2G2ZQS3"/>
<gene>
    <name evidence="2" type="ORF">T459_12771</name>
</gene>
<dbReference type="Gramene" id="PHT84328">
    <property type="protein sequence ID" value="PHT84328"/>
    <property type="gene ID" value="T459_12771"/>
</dbReference>
<reference evidence="2 3" key="1">
    <citation type="journal article" date="2014" name="Nat. Genet.">
        <title>Genome sequence of the hot pepper provides insights into the evolution of pungency in Capsicum species.</title>
        <authorList>
            <person name="Kim S."/>
            <person name="Park M."/>
            <person name="Yeom S.I."/>
            <person name="Kim Y.M."/>
            <person name="Lee J.M."/>
            <person name="Lee H.A."/>
            <person name="Seo E."/>
            <person name="Choi J."/>
            <person name="Cheong K."/>
            <person name="Kim K.T."/>
            <person name="Jung K."/>
            <person name="Lee G.W."/>
            <person name="Oh S.K."/>
            <person name="Bae C."/>
            <person name="Kim S.B."/>
            <person name="Lee H.Y."/>
            <person name="Kim S.Y."/>
            <person name="Kim M.S."/>
            <person name="Kang B.C."/>
            <person name="Jo Y.D."/>
            <person name="Yang H.B."/>
            <person name="Jeong H.J."/>
            <person name="Kang W.H."/>
            <person name="Kwon J.K."/>
            <person name="Shin C."/>
            <person name="Lim J.Y."/>
            <person name="Park J.H."/>
            <person name="Huh J.H."/>
            <person name="Kim J.S."/>
            <person name="Kim B.D."/>
            <person name="Cohen O."/>
            <person name="Paran I."/>
            <person name="Suh M.C."/>
            <person name="Lee S.B."/>
            <person name="Kim Y.K."/>
            <person name="Shin Y."/>
            <person name="Noh S.J."/>
            <person name="Park J."/>
            <person name="Seo Y.S."/>
            <person name="Kwon S.Y."/>
            <person name="Kim H.A."/>
            <person name="Park J.M."/>
            <person name="Kim H.J."/>
            <person name="Choi S.B."/>
            <person name="Bosland P.W."/>
            <person name="Reeves G."/>
            <person name="Jo S.H."/>
            <person name="Lee B.W."/>
            <person name="Cho H.T."/>
            <person name="Choi H.S."/>
            <person name="Lee M.S."/>
            <person name="Yu Y."/>
            <person name="Do Choi Y."/>
            <person name="Park B.S."/>
            <person name="van Deynze A."/>
            <person name="Ashrafi H."/>
            <person name="Hill T."/>
            <person name="Kim W.T."/>
            <person name="Pai H.S."/>
            <person name="Ahn H.K."/>
            <person name="Yeam I."/>
            <person name="Giovannoni J.J."/>
            <person name="Rose J.K."/>
            <person name="Sorensen I."/>
            <person name="Lee S.J."/>
            <person name="Kim R.W."/>
            <person name="Choi I.Y."/>
            <person name="Choi B.S."/>
            <person name="Lim J.S."/>
            <person name="Lee Y.H."/>
            <person name="Choi D."/>
        </authorList>
    </citation>
    <scope>NUCLEOTIDE SEQUENCE [LARGE SCALE GENOMIC DNA]</scope>
    <source>
        <strain evidence="3">cv. CM334</strain>
    </source>
</reference>
<dbReference type="GO" id="GO:0008909">
    <property type="term" value="F:isochorismate synthase activity"/>
    <property type="evidence" value="ECO:0007669"/>
    <property type="project" value="InterPro"/>
</dbReference>
<feature type="region of interest" description="Disordered" evidence="1">
    <location>
        <begin position="60"/>
        <end position="93"/>
    </location>
</feature>
<evidence type="ECO:0008006" key="4">
    <source>
        <dbReference type="Google" id="ProtNLM"/>
    </source>
</evidence>
<dbReference type="PANTHER" id="PTHR47253:SF4">
    <property type="entry name" value="ISOCHORISMATE SYNTHASE 2, CHLOROPLASTIC"/>
    <property type="match status" value="1"/>
</dbReference>
<evidence type="ECO:0000313" key="2">
    <source>
        <dbReference type="EMBL" id="PHT84328.1"/>
    </source>
</evidence>
<protein>
    <recommendedName>
        <fullName evidence="4">Reverse transcriptase Ty1/copia-type domain-containing protein</fullName>
    </recommendedName>
</protein>
<name>A0A2G2ZQS3_CAPAN</name>
<accession>A0A2G2ZQS3</accession>
<dbReference type="PANTHER" id="PTHR47253">
    <property type="match status" value="1"/>
</dbReference>
<dbReference type="OMA" id="PICSTRQ"/>
<dbReference type="STRING" id="4072.A0A2G2ZQS3"/>
<dbReference type="Proteomes" id="UP000222542">
    <property type="component" value="Unassembled WGS sequence"/>
</dbReference>
<evidence type="ECO:0000256" key="1">
    <source>
        <dbReference type="SAM" id="MobiDB-lite"/>
    </source>
</evidence>
<organism evidence="2 3">
    <name type="scientific">Capsicum annuum</name>
    <name type="common">Capsicum pepper</name>
    <dbReference type="NCBI Taxonomy" id="4072"/>
    <lineage>
        <taxon>Eukaryota</taxon>
        <taxon>Viridiplantae</taxon>
        <taxon>Streptophyta</taxon>
        <taxon>Embryophyta</taxon>
        <taxon>Tracheophyta</taxon>
        <taxon>Spermatophyta</taxon>
        <taxon>Magnoliopsida</taxon>
        <taxon>eudicotyledons</taxon>
        <taxon>Gunneridae</taxon>
        <taxon>Pentapetalae</taxon>
        <taxon>asterids</taxon>
        <taxon>lamiids</taxon>
        <taxon>Solanales</taxon>
        <taxon>Solanaceae</taxon>
        <taxon>Solanoideae</taxon>
        <taxon>Capsiceae</taxon>
        <taxon>Capsicum</taxon>
    </lineage>
</organism>